<dbReference type="SUPFAM" id="SSF51445">
    <property type="entry name" value="(Trans)glycosidases"/>
    <property type="match status" value="2"/>
</dbReference>
<dbReference type="AlphaFoldDB" id="A0A3F2RCP4"/>
<dbReference type="InterPro" id="IPR001139">
    <property type="entry name" value="Glyco_hydro_30"/>
</dbReference>
<evidence type="ECO:0000313" key="7">
    <source>
        <dbReference type="EMBL" id="RLN53057.1"/>
    </source>
</evidence>
<evidence type="ECO:0000256" key="1">
    <source>
        <dbReference type="ARBA" id="ARBA00005382"/>
    </source>
</evidence>
<proteinExistence type="inferred from homology"/>
<accession>A0A3F2RCP4</accession>
<dbReference type="FunFam" id="2.60.40.1180:FF:000035">
    <property type="entry name" value="Glucosylceramidase 3"/>
    <property type="match status" value="2"/>
</dbReference>
<feature type="domain" description="Glycosyl hydrolase family 30 TIM-barrel" evidence="5">
    <location>
        <begin position="103"/>
        <end position="464"/>
    </location>
</feature>
<dbReference type="GO" id="GO:0004348">
    <property type="term" value="F:glucosylceramidase activity"/>
    <property type="evidence" value="ECO:0007669"/>
    <property type="project" value="InterPro"/>
</dbReference>
<dbReference type="OrthoDB" id="2160638at2759"/>
<keyword evidence="2 4" id="KW-0732">Signal</keyword>
<dbReference type="Pfam" id="PF02055">
    <property type="entry name" value="Glyco_hydro_30"/>
    <property type="match status" value="2"/>
</dbReference>
<comment type="similarity">
    <text evidence="1">Belongs to the glycosyl hydrolase 30 family.</text>
</comment>
<dbReference type="GO" id="GO:0006680">
    <property type="term" value="P:glucosylceramide catabolic process"/>
    <property type="evidence" value="ECO:0007669"/>
    <property type="project" value="TreeGrafter"/>
</dbReference>
<reference evidence="7 8" key="1">
    <citation type="submission" date="2018-07" db="EMBL/GenBank/DDBJ databases">
        <title>Genome sequencing of oomycete isolates from Chile give support for New Zealand origin for Phytophthora kernoviae and make available the first Nothophytophthora sp. genome.</title>
        <authorList>
            <person name="Studholme D.J."/>
            <person name="Sanfuentes E."/>
            <person name="Panda P."/>
            <person name="Hill R."/>
            <person name="Sambles C."/>
            <person name="Grant M."/>
            <person name="Williams N.M."/>
            <person name="Mcdougal R.L."/>
        </authorList>
    </citation>
    <scope>NUCLEOTIDE SEQUENCE [LARGE SCALE GENOMIC DNA]</scope>
    <source>
        <strain evidence="7">Chile6</strain>
    </source>
</reference>
<sequence length="1017" mass="114371">MLAPYLLSVLAGVLLASHEVTATCNNWSTRFQTNLEGVCVCNALQCDTVSNYYTSLTTGQVGVYTTSKAGDRFAYKVVNVDSTAVSSPTYSIDVSTQYQTMIGFGGSFTDAAAINVYKLSSTLQQMVLDQYFSDKGLQYSLGRVPIASTDFSTSIYSYNDVEGDLAMEHFSIDVDKSPKSNKIDLIQRALKASSHGMKMYASSWAPPAWMTTKNTTINCSLKGSPGEEYWEALALYYSKFFDAYSTEGINFWAMTVQNEPSSSILQTSEWQSLRLTAAEERDFVKLDLGPMMAKNHPDLKLIAGDDQKSGILDRLAPFEDADALKYISGLAVHWYRDLDFFFFSAGGDFDKLLSFYEDYPDIFMLASEACEGYLPSWLGTGSGVSLTDADKSWSRAENYGHDIIEDINNYVSGWTDWNLALDTTGGPNWAENYVDAPILVDELNGAEFYKQPMFYIMGHFSKFVPTGSRRIEFPKTKTLSNFHRTAFVTPDNQVVMQFMNRDNSEVTVSVKQTDSKTFTLSLPAHSMQTVILPASTSTTIFKLQSKQSDRGKVTRYNWRGPPKYTTLRCVTDSSAYQTVIGFGGGFTDSAAINVYKLSPKLQDMVIDQYFSETGLQYTLGRIPIGSTDFSTSEYSYNDVVDDFTMEHFSIDIDKSPELNKLPFIQRVLNMTSRPIKMFASSWAPPTWMTKENRTIDCTMKGSPGEQYWKAMALYYSKFLDAYKKEGVNFWAITAQNEPAKHALVTPQWQTLRLTADEERDFIKLDLGPLMAKNYPELKIIAGDDQKPGIFDRAEPFEDPDTRKFISGLGVHWYRNLDFIFGGGDFSKLKDFHDQYPDIFILGTEACEGYLPSLLGTGKGPSLEDPKKAWKRAENYGRDIIEDMNNMAAGWTDWNLVLDTDGGPNWAKNMVDAPILIDEQNGAEFYKQPIFYIMGHFSKFVPPDSKRIEFPKTETLDDFHRCAFVTPDNQIVMQFLNRDSSEVTVSVKQTDENTFTLVLPAHSMQTVILPPSDDTTVL</sequence>
<dbReference type="Proteomes" id="UP000277300">
    <property type="component" value="Unassembled WGS sequence"/>
</dbReference>
<dbReference type="Pfam" id="PF17189">
    <property type="entry name" value="Glyco_hydro_30C"/>
    <property type="match status" value="2"/>
</dbReference>
<comment type="caution">
    <text evidence="7">The sequence shown here is derived from an EMBL/GenBank/DDBJ whole genome shotgun (WGS) entry which is preliminary data.</text>
</comment>
<gene>
    <name evidence="7" type="ORF">BBP00_00009431</name>
</gene>
<dbReference type="InterPro" id="IPR017853">
    <property type="entry name" value="GH"/>
</dbReference>
<evidence type="ECO:0000259" key="6">
    <source>
        <dbReference type="Pfam" id="PF17189"/>
    </source>
</evidence>
<evidence type="ECO:0000256" key="3">
    <source>
        <dbReference type="ARBA" id="ARBA00022801"/>
    </source>
</evidence>
<dbReference type="FunFam" id="3.20.20.80:FF:000109">
    <property type="entry name" value="Glucosylceramidase 3"/>
    <property type="match status" value="2"/>
</dbReference>
<feature type="domain" description="Glycosyl hydrolase family 30 TIM-barrel" evidence="5">
    <location>
        <begin position="580"/>
        <end position="940"/>
    </location>
</feature>
<organism evidence="7 8">
    <name type="scientific">Phytophthora kernoviae</name>
    <dbReference type="NCBI Taxonomy" id="325452"/>
    <lineage>
        <taxon>Eukaryota</taxon>
        <taxon>Sar</taxon>
        <taxon>Stramenopiles</taxon>
        <taxon>Oomycota</taxon>
        <taxon>Peronosporomycetes</taxon>
        <taxon>Peronosporales</taxon>
        <taxon>Peronosporaceae</taxon>
        <taxon>Phytophthora</taxon>
    </lineage>
</organism>
<dbReference type="SUPFAM" id="SSF51011">
    <property type="entry name" value="Glycosyl hydrolase domain"/>
    <property type="match status" value="1"/>
</dbReference>
<evidence type="ECO:0000313" key="8">
    <source>
        <dbReference type="Proteomes" id="UP000277300"/>
    </source>
</evidence>
<dbReference type="PANTHER" id="PTHR11069:SF23">
    <property type="entry name" value="LYSOSOMAL ACID GLUCOSYLCERAMIDASE"/>
    <property type="match status" value="1"/>
</dbReference>
<dbReference type="Gene3D" id="3.20.20.80">
    <property type="entry name" value="Glycosidases"/>
    <property type="match status" value="2"/>
</dbReference>
<evidence type="ECO:0000259" key="5">
    <source>
        <dbReference type="Pfam" id="PF02055"/>
    </source>
</evidence>
<evidence type="ECO:0000256" key="4">
    <source>
        <dbReference type="SAM" id="SignalP"/>
    </source>
</evidence>
<feature type="domain" description="Glycosyl hydrolase family 30 beta sandwich" evidence="6">
    <location>
        <begin position="943"/>
        <end position="1006"/>
    </location>
</feature>
<dbReference type="InterPro" id="IPR033452">
    <property type="entry name" value="GH30_C"/>
</dbReference>
<dbReference type="PANTHER" id="PTHR11069">
    <property type="entry name" value="GLUCOSYLCERAMIDASE"/>
    <property type="match status" value="1"/>
</dbReference>
<dbReference type="GO" id="GO:0016020">
    <property type="term" value="C:membrane"/>
    <property type="evidence" value="ECO:0007669"/>
    <property type="project" value="GOC"/>
</dbReference>
<dbReference type="EMBL" id="MBDO02000664">
    <property type="protein sequence ID" value="RLN53057.1"/>
    <property type="molecule type" value="Genomic_DNA"/>
</dbReference>
<evidence type="ECO:0000256" key="2">
    <source>
        <dbReference type="ARBA" id="ARBA00022729"/>
    </source>
</evidence>
<feature type="domain" description="Glycosyl hydrolase family 30 beta sandwich" evidence="6">
    <location>
        <begin position="467"/>
        <end position="530"/>
    </location>
</feature>
<evidence type="ECO:0008006" key="9">
    <source>
        <dbReference type="Google" id="ProtNLM"/>
    </source>
</evidence>
<feature type="chain" id="PRO_5017639862" description="Glycosyl hydrolase family 30 TIM-barrel domain-containing protein" evidence="4">
    <location>
        <begin position="23"/>
        <end position="1017"/>
    </location>
</feature>
<dbReference type="PRINTS" id="PR00843">
    <property type="entry name" value="GLHYDRLASE30"/>
</dbReference>
<feature type="signal peptide" evidence="4">
    <location>
        <begin position="1"/>
        <end position="22"/>
    </location>
</feature>
<protein>
    <recommendedName>
        <fullName evidence="9">Glycosyl hydrolase family 30 TIM-barrel domain-containing protein</fullName>
    </recommendedName>
</protein>
<name>A0A3F2RCP4_9STRA</name>
<dbReference type="InterPro" id="IPR033453">
    <property type="entry name" value="Glyco_hydro_30_TIM-barrel"/>
</dbReference>
<keyword evidence="3" id="KW-0378">Hydrolase</keyword>